<dbReference type="PATRIC" id="fig|1221538.3.peg.386"/>
<dbReference type="SMART" id="SM00471">
    <property type="entry name" value="HDc"/>
    <property type="match status" value="1"/>
</dbReference>
<dbReference type="Gene3D" id="1.20.58.1910">
    <property type="match status" value="1"/>
</dbReference>
<accession>W9EF09</accession>
<dbReference type="RefSeq" id="WP_009166342.1">
    <property type="nucleotide sequence ID" value="NZ_ALXG01000015.1"/>
</dbReference>
<keyword evidence="3" id="KW-1185">Reference proteome</keyword>
<dbReference type="Pfam" id="PF01966">
    <property type="entry name" value="HD"/>
    <property type="match status" value="1"/>
</dbReference>
<feature type="domain" description="HD/PDEase" evidence="1">
    <location>
        <begin position="5"/>
        <end position="120"/>
    </location>
</feature>
<evidence type="ECO:0000313" key="2">
    <source>
        <dbReference type="EMBL" id="ETO40718.1"/>
    </source>
</evidence>
<comment type="caution">
    <text evidence="2">The sequence shown here is derived from an EMBL/GenBank/DDBJ whole genome shotgun (WGS) entry which is preliminary data.</text>
</comment>
<protein>
    <submittedName>
        <fullName evidence="2">Putative HD superfamily hydrolase</fullName>
    </submittedName>
</protein>
<dbReference type="InterPro" id="IPR003607">
    <property type="entry name" value="HD/PDEase_dom"/>
</dbReference>
<dbReference type="AlphaFoldDB" id="W9EF09"/>
<gene>
    <name evidence="2" type="ORF">B808_380</name>
</gene>
<dbReference type="EMBL" id="ALXG01000015">
    <property type="protein sequence ID" value="ETO40718.1"/>
    <property type="molecule type" value="Genomic_DNA"/>
</dbReference>
<dbReference type="CDD" id="cd00077">
    <property type="entry name" value="HDc"/>
    <property type="match status" value="1"/>
</dbReference>
<dbReference type="InterPro" id="IPR006674">
    <property type="entry name" value="HD_domain"/>
</dbReference>
<dbReference type="SUPFAM" id="SSF109604">
    <property type="entry name" value="HD-domain/PDEase-like"/>
    <property type="match status" value="1"/>
</dbReference>
<dbReference type="GO" id="GO:0016787">
    <property type="term" value="F:hydrolase activity"/>
    <property type="evidence" value="ECO:0007669"/>
    <property type="project" value="UniProtKB-KW"/>
</dbReference>
<name>W9EF09_9LACO</name>
<dbReference type="PANTHER" id="PTHR33594">
    <property type="entry name" value="SUPERFAMILY HYDROLASE, PUTATIVE (AFU_ORTHOLOGUE AFUA_1G03035)-RELATED"/>
    <property type="match status" value="1"/>
</dbReference>
<keyword evidence="2" id="KW-0378">Hydrolase</keyword>
<organism evidence="2 3">
    <name type="scientific">Fructilactobacillus florum 8D</name>
    <dbReference type="NCBI Taxonomy" id="1221538"/>
    <lineage>
        <taxon>Bacteria</taxon>
        <taxon>Bacillati</taxon>
        <taxon>Bacillota</taxon>
        <taxon>Bacilli</taxon>
        <taxon>Lactobacillales</taxon>
        <taxon>Lactobacillaceae</taxon>
        <taxon>Fructilactobacillus</taxon>
    </lineage>
</organism>
<evidence type="ECO:0000313" key="3">
    <source>
        <dbReference type="Proteomes" id="UP000019474"/>
    </source>
</evidence>
<proteinExistence type="predicted"/>
<reference evidence="2 3" key="1">
    <citation type="submission" date="2012-08" db="EMBL/GenBank/DDBJ databases">
        <title>Genome sequencing of Lactobacillus florum 8D.</title>
        <authorList>
            <person name="Kim E.B."/>
            <person name="Marco M.L."/>
        </authorList>
    </citation>
    <scope>NUCLEOTIDE SEQUENCE [LARGE SCALE GENOMIC DNA]</scope>
    <source>
        <strain evidence="2 3">8D</strain>
    </source>
</reference>
<evidence type="ECO:0000259" key="1">
    <source>
        <dbReference type="SMART" id="SM00471"/>
    </source>
</evidence>
<dbReference type="PANTHER" id="PTHR33594:SF1">
    <property type="entry name" value="HD_PDEASE DOMAIN-CONTAINING PROTEIN"/>
    <property type="match status" value="1"/>
</dbReference>
<sequence length="198" mass="22486">MAFDHSGHGFDHIERVVNMTGKLLASEPANGEVALTAAYLHDVFDEKLCDHRAEKRKEVINCLQDFGYHPEEIKQVLEIIDHLSFADSLEQHHQLSKTGQVVQDADRLDSIGAIGVARTFAYGAVHGAAMYDPKLPPRRQLTKAEYRNNTTTLNHFYEKLFLVADQMNTKTAQQLAKRRKSLMETFVQEFKAEWSGQT</sequence>
<dbReference type="Gene3D" id="1.10.472.50">
    <property type="entry name" value="HD-domain/PDEase-like"/>
    <property type="match status" value="1"/>
</dbReference>
<dbReference type="Proteomes" id="UP000019474">
    <property type="component" value="Unassembled WGS sequence"/>
</dbReference>